<dbReference type="SUPFAM" id="SSF56112">
    <property type="entry name" value="Protein kinase-like (PK-like)"/>
    <property type="match status" value="1"/>
</dbReference>
<feature type="domain" description="Protein kinase" evidence="2">
    <location>
        <begin position="1"/>
        <end position="98"/>
    </location>
</feature>
<name>A0A6I8PCM8_ORNAN</name>
<proteinExistence type="predicted"/>
<gene>
    <name evidence="3" type="primary">PSKH2</name>
</gene>
<dbReference type="InterPro" id="IPR000719">
    <property type="entry name" value="Prot_kinase_dom"/>
</dbReference>
<dbReference type="AlphaFoldDB" id="A0A6I8PCM8"/>
<reference evidence="3 4" key="1">
    <citation type="journal article" date="2008" name="Nature">
        <title>Genome analysis of the platypus reveals unique signatures of evolution.</title>
        <authorList>
            <person name="Warren W.C."/>
            <person name="Hillier L.W."/>
            <person name="Marshall Graves J.A."/>
            <person name="Birney E."/>
            <person name="Ponting C.P."/>
            <person name="Grutzner F."/>
            <person name="Belov K."/>
            <person name="Miller W."/>
            <person name="Clarke L."/>
            <person name="Chinwalla A.T."/>
            <person name="Yang S.P."/>
            <person name="Heger A."/>
            <person name="Locke D.P."/>
            <person name="Miethke P."/>
            <person name="Waters P.D."/>
            <person name="Veyrunes F."/>
            <person name="Fulton L."/>
            <person name="Fulton B."/>
            <person name="Graves T."/>
            <person name="Wallis J."/>
            <person name="Puente X.S."/>
            <person name="Lopez-Otin C."/>
            <person name="Ordonez G.R."/>
            <person name="Eichler E.E."/>
            <person name="Chen L."/>
            <person name="Cheng Z."/>
            <person name="Deakin J.E."/>
            <person name="Alsop A."/>
            <person name="Thompson K."/>
            <person name="Kirby P."/>
            <person name="Papenfuss A.T."/>
            <person name="Wakefield M.J."/>
            <person name="Olender T."/>
            <person name="Lancet D."/>
            <person name="Huttley G.A."/>
            <person name="Smit A.F."/>
            <person name="Pask A."/>
            <person name="Temple-Smith P."/>
            <person name="Batzer M.A."/>
            <person name="Walker J.A."/>
            <person name="Konkel M.K."/>
            <person name="Harris R.S."/>
            <person name="Whittington C.M."/>
            <person name="Wong E.S."/>
            <person name="Gemmell N.J."/>
            <person name="Buschiazzo E."/>
            <person name="Vargas Jentzsch I.M."/>
            <person name="Merkel A."/>
            <person name="Schmitz J."/>
            <person name="Zemann A."/>
            <person name="Churakov G."/>
            <person name="Kriegs J.O."/>
            <person name="Brosius J."/>
            <person name="Murchison E.P."/>
            <person name="Sachidanandam R."/>
            <person name="Smith C."/>
            <person name="Hannon G.J."/>
            <person name="Tsend-Ayush E."/>
            <person name="McMillan D."/>
            <person name="Attenborough R."/>
            <person name="Rens W."/>
            <person name="Ferguson-Smith M."/>
            <person name="Lefevre C.M."/>
            <person name="Sharp J.A."/>
            <person name="Nicholas K.R."/>
            <person name="Ray D.A."/>
            <person name="Kube M."/>
            <person name="Reinhardt R."/>
            <person name="Pringle T.H."/>
            <person name="Taylor J."/>
            <person name="Jones R.C."/>
            <person name="Nixon B."/>
            <person name="Dacheux J.L."/>
            <person name="Niwa H."/>
            <person name="Sekita Y."/>
            <person name="Huang X."/>
            <person name="Stark A."/>
            <person name="Kheradpour P."/>
            <person name="Kellis M."/>
            <person name="Flicek P."/>
            <person name="Chen Y."/>
            <person name="Webber C."/>
            <person name="Hardison R."/>
            <person name="Nelson J."/>
            <person name="Hallsworth-Pepin K."/>
            <person name="Delehaunty K."/>
            <person name="Markovic C."/>
            <person name="Minx P."/>
            <person name="Feng Y."/>
            <person name="Kremitzki C."/>
            <person name="Mitreva M."/>
            <person name="Glasscock J."/>
            <person name="Wylie T."/>
            <person name="Wohldmann P."/>
            <person name="Thiru P."/>
            <person name="Nhan M.N."/>
            <person name="Pohl C.S."/>
            <person name="Smith S.M."/>
            <person name="Hou S."/>
            <person name="Nefedov M."/>
            <person name="de Jong P.J."/>
            <person name="Renfree M.B."/>
            <person name="Mardis E.R."/>
            <person name="Wilson R.K."/>
        </authorList>
    </citation>
    <scope>NUCLEOTIDE SEQUENCE [LARGE SCALE GENOMIC DNA]</scope>
    <source>
        <strain evidence="3 4">Glennie</strain>
    </source>
</reference>
<dbReference type="Proteomes" id="UP000002279">
    <property type="component" value="Chromosome 4"/>
</dbReference>
<evidence type="ECO:0000259" key="2">
    <source>
        <dbReference type="PROSITE" id="PS50011"/>
    </source>
</evidence>
<dbReference type="Ensembl" id="ENSOANT00000066771.1">
    <property type="protein sequence ID" value="ENSOANP00000051610.1"/>
    <property type="gene ID" value="ENSOANG00000002037.2"/>
</dbReference>
<protein>
    <submittedName>
        <fullName evidence="3">Protein serine kinase H2</fullName>
    </submittedName>
</protein>
<evidence type="ECO:0000313" key="4">
    <source>
        <dbReference type="Proteomes" id="UP000002279"/>
    </source>
</evidence>
<feature type="transmembrane region" description="Helical" evidence="1">
    <location>
        <begin position="17"/>
        <end position="34"/>
    </location>
</feature>
<dbReference type="Gene3D" id="1.10.510.10">
    <property type="entry name" value="Transferase(Phosphotransferase) domain 1"/>
    <property type="match status" value="1"/>
</dbReference>
<keyword evidence="1" id="KW-0812">Transmembrane</keyword>
<keyword evidence="1" id="KW-0472">Membrane</keyword>
<evidence type="ECO:0000256" key="1">
    <source>
        <dbReference type="SAM" id="Phobius"/>
    </source>
</evidence>
<keyword evidence="1" id="KW-1133">Transmembrane helix</keyword>
<reference evidence="3" key="2">
    <citation type="submission" date="2025-08" db="UniProtKB">
        <authorList>
            <consortium name="Ensembl"/>
        </authorList>
    </citation>
    <scope>IDENTIFICATION</scope>
    <source>
        <strain evidence="3">Glennie</strain>
    </source>
</reference>
<organism evidence="3 4">
    <name type="scientific">Ornithorhynchus anatinus</name>
    <name type="common">Duckbill platypus</name>
    <dbReference type="NCBI Taxonomy" id="9258"/>
    <lineage>
        <taxon>Eukaryota</taxon>
        <taxon>Metazoa</taxon>
        <taxon>Chordata</taxon>
        <taxon>Craniata</taxon>
        <taxon>Vertebrata</taxon>
        <taxon>Euteleostomi</taxon>
        <taxon>Mammalia</taxon>
        <taxon>Monotremata</taxon>
        <taxon>Ornithorhynchidae</taxon>
        <taxon>Ornithorhynchus</taxon>
    </lineage>
</organism>
<dbReference type="GO" id="GO:0004672">
    <property type="term" value="F:protein kinase activity"/>
    <property type="evidence" value="ECO:0007669"/>
    <property type="project" value="InterPro"/>
</dbReference>
<evidence type="ECO:0000313" key="3">
    <source>
        <dbReference type="Ensembl" id="ENSOANP00000051610.1"/>
    </source>
</evidence>
<dbReference type="PANTHER" id="PTHR24347">
    <property type="entry name" value="SERINE/THREONINE-PROTEIN KINASE"/>
    <property type="match status" value="1"/>
</dbReference>
<dbReference type="GO" id="GO:0005524">
    <property type="term" value="F:ATP binding"/>
    <property type="evidence" value="ECO:0007669"/>
    <property type="project" value="InterPro"/>
</dbReference>
<dbReference type="Pfam" id="PF00069">
    <property type="entry name" value="Pkinase"/>
    <property type="match status" value="1"/>
</dbReference>
<reference evidence="3" key="3">
    <citation type="submission" date="2025-09" db="UniProtKB">
        <authorList>
            <consortium name="Ensembl"/>
        </authorList>
    </citation>
    <scope>IDENTIFICATION</scope>
    <source>
        <strain evidence="3">Glennie</strain>
    </source>
</reference>
<keyword evidence="4" id="KW-1185">Reference proteome</keyword>
<accession>A0A6I8PCM8</accession>
<dbReference type="GeneTree" id="ENSGT00940000162917"/>
<dbReference type="InterPro" id="IPR011009">
    <property type="entry name" value="Kinase-like_dom_sf"/>
</dbReference>
<dbReference type="PROSITE" id="PS50011">
    <property type="entry name" value="PROTEIN_KINASE_DOM"/>
    <property type="match status" value="1"/>
</dbReference>
<dbReference type="Bgee" id="ENSOANG00000002037">
    <property type="expression patterns" value="Expressed in ovary and 4 other cell types or tissues"/>
</dbReference>
<sequence length="113" mass="13047">MAPEILLRNPYTSAVDMWALGVITYILLSGMLPFEDENQSRLYRKILKGKYSYTGDMNGREDPWPNVSNLAKDFIDQLLNVDSTFRMSAGQALNHPWWPPRIYGLSQISYFLL</sequence>